<reference evidence="1 2" key="1">
    <citation type="submission" date="2016-10" db="EMBL/GenBank/DDBJ databases">
        <authorList>
            <person name="de Groot N.N."/>
        </authorList>
    </citation>
    <scope>NUCLEOTIDE SEQUENCE [LARGE SCALE GENOMIC DNA]</scope>
    <source>
        <strain evidence="1 2">DSM 8512</strain>
    </source>
</reference>
<gene>
    <name evidence="1" type="ORF">SAMN04489859_102056</name>
</gene>
<dbReference type="AlphaFoldDB" id="A0A1H8K4H9"/>
<evidence type="ECO:0000313" key="2">
    <source>
        <dbReference type="Proteomes" id="UP000199054"/>
    </source>
</evidence>
<evidence type="ECO:0000313" key="1">
    <source>
        <dbReference type="EMBL" id="SEN87910.1"/>
    </source>
</evidence>
<accession>A0A1H8K4H9</accession>
<dbReference type="EMBL" id="FODE01000020">
    <property type="protein sequence ID" value="SEN87910.1"/>
    <property type="molecule type" value="Genomic_DNA"/>
</dbReference>
<dbReference type="Proteomes" id="UP000199054">
    <property type="component" value="Unassembled WGS sequence"/>
</dbReference>
<dbReference type="RefSeq" id="WP_090613532.1">
    <property type="nucleotide sequence ID" value="NZ_CP067124.1"/>
</dbReference>
<sequence length="76" mass="8357">MSDTNMLAKLRAAADQIRSADDNLLRAIAAIAAHARVQIIPNDSLFGVEARPVIVLPVRMYDRMLEIIPNDGGRDE</sequence>
<keyword evidence="2" id="KW-1185">Reference proteome</keyword>
<protein>
    <submittedName>
        <fullName evidence="1">Uncharacterized protein</fullName>
    </submittedName>
</protein>
<proteinExistence type="predicted"/>
<organism evidence="1 2">
    <name type="scientific">Paracoccus alcaliphilus</name>
    <dbReference type="NCBI Taxonomy" id="34002"/>
    <lineage>
        <taxon>Bacteria</taxon>
        <taxon>Pseudomonadati</taxon>
        <taxon>Pseudomonadota</taxon>
        <taxon>Alphaproteobacteria</taxon>
        <taxon>Rhodobacterales</taxon>
        <taxon>Paracoccaceae</taxon>
        <taxon>Paracoccus</taxon>
    </lineage>
</organism>
<dbReference type="STRING" id="34002.SAMN04489859_102056"/>
<name>A0A1H8K4H9_9RHOB</name>